<dbReference type="PANTHER" id="PTHR30258:SF2">
    <property type="entry name" value="COMG OPERON PROTEIN 1"/>
    <property type="match status" value="1"/>
</dbReference>
<evidence type="ECO:0000259" key="4">
    <source>
        <dbReference type="PROSITE" id="PS00662"/>
    </source>
</evidence>
<protein>
    <submittedName>
        <fullName evidence="5">Type II/IV secretion system protein</fullName>
    </submittedName>
</protein>
<dbReference type="Gene3D" id="3.40.50.300">
    <property type="entry name" value="P-loop containing nucleotide triphosphate hydrolases"/>
    <property type="match status" value="1"/>
</dbReference>
<evidence type="ECO:0000256" key="1">
    <source>
        <dbReference type="ARBA" id="ARBA00006611"/>
    </source>
</evidence>
<dbReference type="InterPro" id="IPR001482">
    <property type="entry name" value="T2SS/T4SS_dom"/>
</dbReference>
<dbReference type="PROSITE" id="PS00662">
    <property type="entry name" value="T2SP_E"/>
    <property type="match status" value="1"/>
</dbReference>
<proteinExistence type="inferred from homology"/>
<name>A0A8I1DDX6_THEIN</name>
<dbReference type="RefSeq" id="WP_181730895.1">
    <property type="nucleotide sequence ID" value="NZ_JACEIR010000001.1"/>
</dbReference>
<keyword evidence="3" id="KW-0067">ATP-binding</keyword>
<dbReference type="EMBL" id="JAECVW010000001">
    <property type="protein sequence ID" value="MBH8594135.1"/>
    <property type="molecule type" value="Genomic_DNA"/>
</dbReference>
<evidence type="ECO:0000256" key="3">
    <source>
        <dbReference type="ARBA" id="ARBA00022840"/>
    </source>
</evidence>
<comment type="caution">
    <text evidence="5">The sequence shown here is derived from an EMBL/GenBank/DDBJ whole genome shotgun (WGS) entry which is preliminary data.</text>
</comment>
<dbReference type="SUPFAM" id="SSF52540">
    <property type="entry name" value="P-loop containing nucleoside triphosphate hydrolases"/>
    <property type="match status" value="1"/>
</dbReference>
<organism evidence="5 6">
    <name type="scientific">Thermoactinomyces intermedius</name>
    <dbReference type="NCBI Taxonomy" id="2024"/>
    <lineage>
        <taxon>Bacteria</taxon>
        <taxon>Bacillati</taxon>
        <taxon>Bacillota</taxon>
        <taxon>Bacilli</taxon>
        <taxon>Bacillales</taxon>
        <taxon>Thermoactinomycetaceae</taxon>
        <taxon>Thermoactinomyces</taxon>
    </lineage>
</organism>
<dbReference type="PANTHER" id="PTHR30258">
    <property type="entry name" value="TYPE II SECRETION SYSTEM PROTEIN GSPE-RELATED"/>
    <property type="match status" value="1"/>
</dbReference>
<gene>
    <name evidence="5" type="ORF">I8U20_02190</name>
</gene>
<dbReference type="InterPro" id="IPR027417">
    <property type="entry name" value="P-loop_NTPase"/>
</dbReference>
<comment type="similarity">
    <text evidence="1">Belongs to the GSP E family.</text>
</comment>
<dbReference type="GO" id="GO:0005524">
    <property type="term" value="F:ATP binding"/>
    <property type="evidence" value="ECO:0007669"/>
    <property type="project" value="UniProtKB-KW"/>
</dbReference>
<dbReference type="AlphaFoldDB" id="A0A8I1DDX6"/>
<dbReference type="Gene3D" id="3.30.450.90">
    <property type="match status" value="1"/>
</dbReference>
<dbReference type="Proteomes" id="UP000633619">
    <property type="component" value="Unassembled WGS sequence"/>
</dbReference>
<feature type="domain" description="Bacterial type II secretion system protein E" evidence="4">
    <location>
        <begin position="203"/>
        <end position="217"/>
    </location>
</feature>
<evidence type="ECO:0000313" key="5">
    <source>
        <dbReference type="EMBL" id="MBH8594135.1"/>
    </source>
</evidence>
<dbReference type="SMART" id="SM00382">
    <property type="entry name" value="AAA"/>
    <property type="match status" value="1"/>
</dbReference>
<reference evidence="5 6" key="1">
    <citation type="submission" date="2020-12" db="EMBL/GenBank/DDBJ databases">
        <title>WGS of Thermoactinomyces spp.</title>
        <authorList>
            <person name="Cheng K."/>
        </authorList>
    </citation>
    <scope>NUCLEOTIDE SEQUENCE [LARGE SCALE GENOMIC DNA]</scope>
    <source>
        <strain evidence="6">CICC 10671\DSM 43846</strain>
    </source>
</reference>
<keyword evidence="6" id="KW-1185">Reference proteome</keyword>
<dbReference type="CDD" id="cd01129">
    <property type="entry name" value="PulE-GspE-like"/>
    <property type="match status" value="1"/>
</dbReference>
<dbReference type="GO" id="GO:0005886">
    <property type="term" value="C:plasma membrane"/>
    <property type="evidence" value="ECO:0007669"/>
    <property type="project" value="TreeGrafter"/>
</dbReference>
<dbReference type="GO" id="GO:0016887">
    <property type="term" value="F:ATP hydrolysis activity"/>
    <property type="evidence" value="ECO:0007669"/>
    <property type="project" value="TreeGrafter"/>
</dbReference>
<evidence type="ECO:0000256" key="2">
    <source>
        <dbReference type="ARBA" id="ARBA00022741"/>
    </source>
</evidence>
<accession>A0A8I1DDX6</accession>
<dbReference type="InterPro" id="IPR003593">
    <property type="entry name" value="AAA+_ATPase"/>
</dbReference>
<keyword evidence="2" id="KW-0547">Nucleotide-binding</keyword>
<sequence>MDIASYINQLLHQAVQLRASDVHIEPQPDALRIRMRVDGQLTETGKADLFHATAIVSRIKVMSRMDIGEKRLPQDGVFVFQRDKQPLEIRVSTLPTIHGEKVVMRILRLRENPFTMEELGMESKQQQKVRRLLSKSSGLMVVTGPTGSGKTTTLYTLLQTLNQSRTNIVSLEDPVELQLDGINQVQIHPKSGLTYACALRAVMRQDPDVIMIGEIRDEEVAKIAVSAALTGHLVLTTLHTPDAAGAVIRLLDLKVEPYRLAASLIGVIAQRLVRQICTGCGGEGCHYCRHTGYRGRTGVFEVLEISDDLAGQIARHNTGVKIRKAMKDSGMMTLEDRMKEHVNKGETMMEERVRKVDGDVVDKQTVECGAVHGV</sequence>
<dbReference type="Pfam" id="PF00437">
    <property type="entry name" value="T2SSE"/>
    <property type="match status" value="1"/>
</dbReference>
<evidence type="ECO:0000313" key="6">
    <source>
        <dbReference type="Proteomes" id="UP000633619"/>
    </source>
</evidence>